<sequence>MELKTTVYQKENNSNTVKLLKESFNDMVISRFLAKQLAVRDIKAQYRQSYLGVIWAFITPLTTALVWVVLNKSGTISVTDTGIPYPVYVFSGTLLWSIITESINAPMMNTNAAKGILSKINFPKEALIVSGVYKLLLSSLMKIALLMFFLFAYGVGFHSSILLFPLAFLGVIFFGTTIGLFLTPLGMLYNDIGKIITMGLSFLMYATPVVYAIPKTGFLKTIMEINPLTPLILTSRDLLMGQNSQYTMYYLVIMIACVPLFFFGLIFYRISIPIIVERMSA</sequence>
<accession>A0ABU1Y413</accession>
<feature type="transmembrane region" description="Helical" evidence="9">
    <location>
        <begin position="248"/>
        <end position="270"/>
    </location>
</feature>
<feature type="domain" description="ABC transmembrane type-2" evidence="10">
    <location>
        <begin position="51"/>
        <end position="271"/>
    </location>
</feature>
<dbReference type="RefSeq" id="WP_310278668.1">
    <property type="nucleotide sequence ID" value="NZ_JAVDWQ010000002.1"/>
</dbReference>
<dbReference type="PROSITE" id="PS51012">
    <property type="entry name" value="ABC_TM2"/>
    <property type="match status" value="1"/>
</dbReference>
<feature type="transmembrane region" description="Helical" evidence="9">
    <location>
        <begin position="50"/>
        <end position="70"/>
    </location>
</feature>
<gene>
    <name evidence="11" type="ORF">J2W48_000901</name>
</gene>
<name>A0ABU1Y413_9FLAO</name>
<evidence type="ECO:0000256" key="8">
    <source>
        <dbReference type="ARBA" id="ARBA00023136"/>
    </source>
</evidence>
<evidence type="ECO:0000256" key="7">
    <source>
        <dbReference type="ARBA" id="ARBA00022989"/>
    </source>
</evidence>
<keyword evidence="8 9" id="KW-0472">Membrane</keyword>
<feature type="transmembrane region" description="Helical" evidence="9">
    <location>
        <begin position="161"/>
        <end position="183"/>
    </location>
</feature>
<dbReference type="InterPro" id="IPR047817">
    <property type="entry name" value="ABC2_TM_bact-type"/>
</dbReference>
<feature type="transmembrane region" description="Helical" evidence="9">
    <location>
        <begin position="195"/>
        <end position="213"/>
    </location>
</feature>
<keyword evidence="12" id="KW-1185">Reference proteome</keyword>
<evidence type="ECO:0000256" key="2">
    <source>
        <dbReference type="ARBA" id="ARBA00007783"/>
    </source>
</evidence>
<dbReference type="Proteomes" id="UP001269081">
    <property type="component" value="Unassembled WGS sequence"/>
</dbReference>
<proteinExistence type="inferred from homology"/>
<evidence type="ECO:0000256" key="4">
    <source>
        <dbReference type="ARBA" id="ARBA00022475"/>
    </source>
</evidence>
<comment type="subcellular location">
    <subcellularLocation>
        <location evidence="1">Cell inner membrane</location>
        <topology evidence="1">Multi-pass membrane protein</topology>
    </subcellularLocation>
    <subcellularLocation>
        <location evidence="9">Cell membrane</location>
        <topology evidence="9">Multi-pass membrane protein</topology>
    </subcellularLocation>
</comment>
<evidence type="ECO:0000256" key="9">
    <source>
        <dbReference type="RuleBase" id="RU361157"/>
    </source>
</evidence>
<keyword evidence="5" id="KW-0997">Cell inner membrane</keyword>
<protein>
    <recommendedName>
        <fullName evidence="9">Transport permease protein</fullName>
    </recommendedName>
</protein>
<keyword evidence="7 9" id="KW-1133">Transmembrane helix</keyword>
<dbReference type="InterPro" id="IPR013525">
    <property type="entry name" value="ABC2_TM"/>
</dbReference>
<organism evidence="11 12">
    <name type="scientific">Flavobacterium piscis</name>
    <dbReference type="NCBI Taxonomy" id="1114874"/>
    <lineage>
        <taxon>Bacteria</taxon>
        <taxon>Pseudomonadati</taxon>
        <taxon>Bacteroidota</taxon>
        <taxon>Flavobacteriia</taxon>
        <taxon>Flavobacteriales</taxon>
        <taxon>Flavobacteriaceae</taxon>
        <taxon>Flavobacterium</taxon>
    </lineage>
</organism>
<keyword evidence="3 9" id="KW-0813">Transport</keyword>
<keyword evidence="6 9" id="KW-0812">Transmembrane</keyword>
<reference evidence="11 12" key="1">
    <citation type="submission" date="2023-07" db="EMBL/GenBank/DDBJ databases">
        <title>Sorghum-associated microbial communities from plants grown in Nebraska, USA.</title>
        <authorList>
            <person name="Schachtman D."/>
        </authorList>
    </citation>
    <scope>NUCLEOTIDE SEQUENCE [LARGE SCALE GENOMIC DNA]</scope>
    <source>
        <strain evidence="11 12">4129</strain>
    </source>
</reference>
<evidence type="ECO:0000259" key="10">
    <source>
        <dbReference type="PROSITE" id="PS51012"/>
    </source>
</evidence>
<keyword evidence="4 9" id="KW-1003">Cell membrane</keyword>
<dbReference type="PANTHER" id="PTHR30413:SF8">
    <property type="entry name" value="TRANSPORT PERMEASE PROTEIN"/>
    <property type="match status" value="1"/>
</dbReference>
<comment type="similarity">
    <text evidence="2 9">Belongs to the ABC-2 integral membrane protein family.</text>
</comment>
<evidence type="ECO:0000313" key="11">
    <source>
        <dbReference type="EMBL" id="MDR7208971.1"/>
    </source>
</evidence>
<evidence type="ECO:0000256" key="3">
    <source>
        <dbReference type="ARBA" id="ARBA00022448"/>
    </source>
</evidence>
<dbReference type="EMBL" id="JAVDWQ010000002">
    <property type="protein sequence ID" value="MDR7208971.1"/>
    <property type="molecule type" value="Genomic_DNA"/>
</dbReference>
<evidence type="ECO:0000256" key="6">
    <source>
        <dbReference type="ARBA" id="ARBA00022692"/>
    </source>
</evidence>
<dbReference type="PANTHER" id="PTHR30413">
    <property type="entry name" value="INNER MEMBRANE TRANSPORT PERMEASE"/>
    <property type="match status" value="1"/>
</dbReference>
<evidence type="ECO:0000256" key="5">
    <source>
        <dbReference type="ARBA" id="ARBA00022519"/>
    </source>
</evidence>
<evidence type="ECO:0000313" key="12">
    <source>
        <dbReference type="Proteomes" id="UP001269081"/>
    </source>
</evidence>
<comment type="caution">
    <text evidence="11">The sequence shown here is derived from an EMBL/GenBank/DDBJ whole genome shotgun (WGS) entry which is preliminary data.</text>
</comment>
<dbReference type="Pfam" id="PF01061">
    <property type="entry name" value="ABC2_membrane"/>
    <property type="match status" value="1"/>
</dbReference>
<evidence type="ECO:0000256" key="1">
    <source>
        <dbReference type="ARBA" id="ARBA00004429"/>
    </source>
</evidence>
<feature type="transmembrane region" description="Helical" evidence="9">
    <location>
        <begin position="132"/>
        <end position="155"/>
    </location>
</feature>
<feature type="transmembrane region" description="Helical" evidence="9">
    <location>
        <begin position="82"/>
        <end position="99"/>
    </location>
</feature>